<dbReference type="SMART" id="SM00255">
    <property type="entry name" value="TIR"/>
    <property type="match status" value="1"/>
</dbReference>
<evidence type="ECO:0000259" key="1">
    <source>
        <dbReference type="PROSITE" id="PS50104"/>
    </source>
</evidence>
<dbReference type="SUPFAM" id="SSF52200">
    <property type="entry name" value="Toll/Interleukin receptor TIR domain"/>
    <property type="match status" value="1"/>
</dbReference>
<dbReference type="Gene3D" id="3.40.50.10140">
    <property type="entry name" value="Toll/interleukin-1 receptor homology (TIR) domain"/>
    <property type="match status" value="1"/>
</dbReference>
<reference evidence="2 3" key="1">
    <citation type="submission" date="2024-05" db="EMBL/GenBank/DDBJ databases">
        <title>Haplotype-resolved chromosome-level genome assembly of Huyou (Citrus changshanensis).</title>
        <authorList>
            <person name="Miao C."/>
            <person name="Chen W."/>
            <person name="Wu Y."/>
            <person name="Wang L."/>
            <person name="Zhao S."/>
            <person name="Grierson D."/>
            <person name="Xu C."/>
            <person name="Chen K."/>
        </authorList>
    </citation>
    <scope>NUCLEOTIDE SEQUENCE [LARGE SCALE GENOMIC DNA]</scope>
    <source>
        <strain evidence="2">01-14</strain>
        <tissue evidence="2">Leaf</tissue>
    </source>
</reference>
<evidence type="ECO:0000313" key="2">
    <source>
        <dbReference type="EMBL" id="KAK9200167.1"/>
    </source>
</evidence>
<dbReference type="PANTHER" id="PTHR11017">
    <property type="entry name" value="LEUCINE-RICH REPEAT-CONTAINING PROTEIN"/>
    <property type="match status" value="1"/>
</dbReference>
<sequence length="270" mass="30945">MMASSSSSFSFSSANINPQVKYDVFVSFRGEDTRDNFTSHLYAALCRKKIEIFVDNQLKRGGEISTSLLDASEGSKISVIVFSKHYAPSRWCFDELVKILNCKKKFTGKNYKEKFQKWRTALREAADLSGFQSHDVRNLGHWQYRQDTIAGALFKKHSRHFEGTYFAQDVGEAEKTGRLAHLRQELLSTLLNDGNAKIIPNIRLNFQSKVLTELRYLYWHGYPSKSLPPVSHIDSLISLQLRESKDLVNLTDIDLNYSRQLKKPPDLSQA</sequence>
<name>A0AAP0QR14_9ROSI</name>
<dbReference type="GO" id="GO:0006952">
    <property type="term" value="P:defense response"/>
    <property type="evidence" value="ECO:0007669"/>
    <property type="project" value="InterPro"/>
</dbReference>
<dbReference type="InterPro" id="IPR000157">
    <property type="entry name" value="TIR_dom"/>
</dbReference>
<dbReference type="Pfam" id="PF01582">
    <property type="entry name" value="TIR"/>
    <property type="match status" value="1"/>
</dbReference>
<evidence type="ECO:0000313" key="3">
    <source>
        <dbReference type="Proteomes" id="UP001428341"/>
    </source>
</evidence>
<proteinExistence type="predicted"/>
<dbReference type="PANTHER" id="PTHR11017:SF570">
    <property type="entry name" value="DISEASE RESISTANCE PROTEIN (TIR-NBS CLASS)-RELATED"/>
    <property type="match status" value="1"/>
</dbReference>
<dbReference type="AlphaFoldDB" id="A0AAP0QR14"/>
<comment type="caution">
    <text evidence="2">The sequence shown here is derived from an EMBL/GenBank/DDBJ whole genome shotgun (WGS) entry which is preliminary data.</text>
</comment>
<dbReference type="EMBL" id="JBCGBO010000005">
    <property type="protein sequence ID" value="KAK9200167.1"/>
    <property type="molecule type" value="Genomic_DNA"/>
</dbReference>
<protein>
    <recommendedName>
        <fullName evidence="1">TIR domain-containing protein</fullName>
    </recommendedName>
</protein>
<accession>A0AAP0QR14</accession>
<dbReference type="GO" id="GO:0007165">
    <property type="term" value="P:signal transduction"/>
    <property type="evidence" value="ECO:0007669"/>
    <property type="project" value="InterPro"/>
</dbReference>
<dbReference type="Proteomes" id="UP001428341">
    <property type="component" value="Unassembled WGS sequence"/>
</dbReference>
<dbReference type="PROSITE" id="PS50104">
    <property type="entry name" value="TIR"/>
    <property type="match status" value="1"/>
</dbReference>
<feature type="domain" description="TIR" evidence="1">
    <location>
        <begin position="20"/>
        <end position="157"/>
    </location>
</feature>
<organism evidence="2 3">
    <name type="scientific">Citrus x changshan-huyou</name>
    <dbReference type="NCBI Taxonomy" id="2935761"/>
    <lineage>
        <taxon>Eukaryota</taxon>
        <taxon>Viridiplantae</taxon>
        <taxon>Streptophyta</taxon>
        <taxon>Embryophyta</taxon>
        <taxon>Tracheophyta</taxon>
        <taxon>Spermatophyta</taxon>
        <taxon>Magnoliopsida</taxon>
        <taxon>eudicotyledons</taxon>
        <taxon>Gunneridae</taxon>
        <taxon>Pentapetalae</taxon>
        <taxon>rosids</taxon>
        <taxon>malvids</taxon>
        <taxon>Sapindales</taxon>
        <taxon>Rutaceae</taxon>
        <taxon>Aurantioideae</taxon>
        <taxon>Citrus</taxon>
    </lineage>
</organism>
<dbReference type="InterPro" id="IPR035897">
    <property type="entry name" value="Toll_tir_struct_dom_sf"/>
</dbReference>
<gene>
    <name evidence="2" type="ORF">WN944_015363</name>
</gene>
<dbReference type="InterPro" id="IPR044974">
    <property type="entry name" value="Disease_R_plants"/>
</dbReference>
<keyword evidence="3" id="KW-1185">Reference proteome</keyword>